<feature type="transmembrane region" description="Helical" evidence="6">
    <location>
        <begin position="188"/>
        <end position="207"/>
    </location>
</feature>
<dbReference type="RefSeq" id="WP_090886831.1">
    <property type="nucleotide sequence ID" value="NZ_FOGG01000027.1"/>
</dbReference>
<dbReference type="InterPro" id="IPR044550">
    <property type="entry name" value="WzxE"/>
</dbReference>
<dbReference type="PANTHER" id="PTHR30250">
    <property type="entry name" value="PST FAMILY PREDICTED COLANIC ACID TRANSPORTER"/>
    <property type="match status" value="1"/>
</dbReference>
<keyword evidence="4 6" id="KW-1133">Transmembrane helix</keyword>
<feature type="transmembrane region" description="Helical" evidence="6">
    <location>
        <begin position="96"/>
        <end position="118"/>
    </location>
</feature>
<feature type="transmembrane region" description="Helical" evidence="6">
    <location>
        <begin position="400"/>
        <end position="422"/>
    </location>
</feature>
<feature type="transmembrane region" description="Helical" evidence="6">
    <location>
        <begin position="160"/>
        <end position="182"/>
    </location>
</feature>
<dbReference type="Pfam" id="PF01943">
    <property type="entry name" value="Polysacc_synt"/>
    <property type="match status" value="1"/>
</dbReference>
<dbReference type="InterPro" id="IPR050833">
    <property type="entry name" value="Poly_Biosynth_Transport"/>
</dbReference>
<evidence type="ECO:0000256" key="5">
    <source>
        <dbReference type="ARBA" id="ARBA00023136"/>
    </source>
</evidence>
<dbReference type="AlphaFoldDB" id="A0A1H9U3Q0"/>
<dbReference type="InterPro" id="IPR002797">
    <property type="entry name" value="Polysacc_synth"/>
</dbReference>
<dbReference type="GO" id="GO:0009246">
    <property type="term" value="P:enterobacterial common antigen biosynthetic process"/>
    <property type="evidence" value="ECO:0007669"/>
    <property type="project" value="InterPro"/>
</dbReference>
<dbReference type="OrthoDB" id="9769862at2"/>
<accession>A0A1H9U3Q0</accession>
<evidence type="ECO:0000256" key="3">
    <source>
        <dbReference type="ARBA" id="ARBA00022692"/>
    </source>
</evidence>
<feature type="transmembrane region" description="Helical" evidence="6">
    <location>
        <begin position="271"/>
        <end position="291"/>
    </location>
</feature>
<keyword evidence="2" id="KW-1003">Cell membrane</keyword>
<feature type="transmembrane region" description="Helical" evidence="6">
    <location>
        <begin position="227"/>
        <end position="251"/>
    </location>
</feature>
<sequence length="431" mass="48430">MVSKLKRHLTFQSGGIFKVFSLTAVSTLVKMLTGLVSVKVVAVIIGPSGIALLGQLNSFATIIMVVASGGINTGITKYISEYRNSNSDIIKLLSNALKITLACSIVCGLFMIVLSGYLSRKIMLSNDYKYIFVIFGATVFLYALNGLISSVLNGYKEFKLFVVVNIIGSLGGLIFTLSFVYFLGLKGALISAVTFQSVMFLISLIMIRKLPWVKQEYFNQPVDKQTLLKYLHYSLMTFVTAATAPVAQIILRGHVIANISATEAGWWEAMSRISNMYLLVITTSFSVYYLPRLSEINNIQIIRKEIINSFKIIVPVLIAGFSILYIGRFLVIKLLFSTEFLQMEKLFLWQLLGDFFKITSWLLAYLMIAKAMTRAFIITEVFFTIFYLATAYLLMSEKGVLGIVQAYAVNYFVYLIIMLALFRKTLFYKHT</sequence>
<dbReference type="EMBL" id="FOGG01000027">
    <property type="protein sequence ID" value="SES03871.1"/>
    <property type="molecule type" value="Genomic_DNA"/>
</dbReference>
<feature type="transmembrane region" description="Helical" evidence="6">
    <location>
        <begin position="347"/>
        <end position="368"/>
    </location>
</feature>
<evidence type="ECO:0000256" key="2">
    <source>
        <dbReference type="ARBA" id="ARBA00022475"/>
    </source>
</evidence>
<evidence type="ECO:0000313" key="7">
    <source>
        <dbReference type="EMBL" id="SES03871.1"/>
    </source>
</evidence>
<feature type="transmembrane region" description="Helical" evidence="6">
    <location>
        <begin position="375"/>
        <end position="394"/>
    </location>
</feature>
<feature type="transmembrane region" description="Helical" evidence="6">
    <location>
        <begin position="52"/>
        <end position="75"/>
    </location>
</feature>
<gene>
    <name evidence="7" type="ORF">SAMN04488023_12711</name>
</gene>
<dbReference type="PANTHER" id="PTHR30250:SF30">
    <property type="entry name" value="LIPID III FLIPPASE"/>
    <property type="match status" value="1"/>
</dbReference>
<keyword evidence="8" id="KW-1185">Reference proteome</keyword>
<evidence type="ECO:0000256" key="6">
    <source>
        <dbReference type="SAM" id="Phobius"/>
    </source>
</evidence>
<dbReference type="Proteomes" id="UP000199572">
    <property type="component" value="Unassembled WGS sequence"/>
</dbReference>
<evidence type="ECO:0000256" key="1">
    <source>
        <dbReference type="ARBA" id="ARBA00004651"/>
    </source>
</evidence>
<feature type="transmembrane region" description="Helical" evidence="6">
    <location>
        <begin position="130"/>
        <end position="148"/>
    </location>
</feature>
<evidence type="ECO:0000313" key="8">
    <source>
        <dbReference type="Proteomes" id="UP000199572"/>
    </source>
</evidence>
<organism evidence="7 8">
    <name type="scientific">Pedobacter rhizosphaerae</name>
    <dbReference type="NCBI Taxonomy" id="390241"/>
    <lineage>
        <taxon>Bacteria</taxon>
        <taxon>Pseudomonadati</taxon>
        <taxon>Bacteroidota</taxon>
        <taxon>Sphingobacteriia</taxon>
        <taxon>Sphingobacteriales</taxon>
        <taxon>Sphingobacteriaceae</taxon>
        <taxon>Pedobacter</taxon>
    </lineage>
</organism>
<dbReference type="CDD" id="cd13125">
    <property type="entry name" value="MATE_like_10"/>
    <property type="match status" value="1"/>
</dbReference>
<protein>
    <submittedName>
        <fullName evidence="7">Polysaccharide transporter, PST family</fullName>
    </submittedName>
</protein>
<evidence type="ECO:0000256" key="4">
    <source>
        <dbReference type="ARBA" id="ARBA00022989"/>
    </source>
</evidence>
<keyword evidence="3 6" id="KW-0812">Transmembrane</keyword>
<feature type="transmembrane region" description="Helical" evidence="6">
    <location>
        <begin position="20"/>
        <end position="46"/>
    </location>
</feature>
<comment type="subcellular location">
    <subcellularLocation>
        <location evidence="1">Cell membrane</location>
        <topology evidence="1">Multi-pass membrane protein</topology>
    </subcellularLocation>
</comment>
<keyword evidence="5 6" id="KW-0472">Membrane</keyword>
<name>A0A1H9U3Q0_9SPHI</name>
<proteinExistence type="predicted"/>
<feature type="transmembrane region" description="Helical" evidence="6">
    <location>
        <begin position="312"/>
        <end position="335"/>
    </location>
</feature>
<dbReference type="STRING" id="390241.SAMN04488023_12711"/>
<dbReference type="GO" id="GO:0005886">
    <property type="term" value="C:plasma membrane"/>
    <property type="evidence" value="ECO:0007669"/>
    <property type="project" value="UniProtKB-SubCell"/>
</dbReference>
<reference evidence="7 8" key="1">
    <citation type="submission" date="2016-10" db="EMBL/GenBank/DDBJ databases">
        <authorList>
            <person name="de Groot N.N."/>
        </authorList>
    </citation>
    <scope>NUCLEOTIDE SEQUENCE [LARGE SCALE GENOMIC DNA]</scope>
    <source>
        <strain evidence="7 8">DSM 18610</strain>
    </source>
</reference>